<dbReference type="AlphaFoldDB" id="A0A4Y8IXB2"/>
<dbReference type="Pfam" id="PF00440">
    <property type="entry name" value="TetR_N"/>
    <property type="match status" value="1"/>
</dbReference>
<feature type="DNA-binding region" description="H-T-H motif" evidence="3">
    <location>
        <begin position="27"/>
        <end position="46"/>
    </location>
</feature>
<keyword evidence="6" id="KW-1185">Reference proteome</keyword>
<dbReference type="PANTHER" id="PTHR43479">
    <property type="entry name" value="ACREF/ENVCD OPERON REPRESSOR-RELATED"/>
    <property type="match status" value="1"/>
</dbReference>
<dbReference type="SUPFAM" id="SSF46689">
    <property type="entry name" value="Homeodomain-like"/>
    <property type="match status" value="1"/>
</dbReference>
<proteinExistence type="predicted"/>
<evidence type="ECO:0000256" key="2">
    <source>
        <dbReference type="ARBA" id="ARBA00023125"/>
    </source>
</evidence>
<accession>A0A4Y8IXB2</accession>
<dbReference type="PANTHER" id="PTHR43479:SF11">
    <property type="entry name" value="ACREF_ENVCD OPERON REPRESSOR-RELATED"/>
    <property type="match status" value="1"/>
</dbReference>
<protein>
    <submittedName>
        <fullName evidence="5">TetR/AcrR family transcriptional regulator</fullName>
    </submittedName>
</protein>
<dbReference type="PRINTS" id="PR00455">
    <property type="entry name" value="HTHTETR"/>
</dbReference>
<evidence type="ECO:0000256" key="1">
    <source>
        <dbReference type="ARBA" id="ARBA00022491"/>
    </source>
</evidence>
<dbReference type="RefSeq" id="WP_134338515.1">
    <property type="nucleotide sequence ID" value="NZ_SOPW01000001.1"/>
</dbReference>
<keyword evidence="2 3" id="KW-0238">DNA-binding</keyword>
<feature type="domain" description="HTH tetR-type" evidence="4">
    <location>
        <begin position="4"/>
        <end position="64"/>
    </location>
</feature>
<dbReference type="EMBL" id="SOPW01000001">
    <property type="protein sequence ID" value="TFB25055.1"/>
    <property type="molecule type" value="Genomic_DNA"/>
</dbReference>
<comment type="caution">
    <text evidence="5">The sequence shown here is derived from an EMBL/GenBank/DDBJ whole genome shotgun (WGS) entry which is preliminary data.</text>
</comment>
<evidence type="ECO:0000313" key="6">
    <source>
        <dbReference type="Proteomes" id="UP000297975"/>
    </source>
</evidence>
<dbReference type="GO" id="GO:0003677">
    <property type="term" value="F:DNA binding"/>
    <property type="evidence" value="ECO:0007669"/>
    <property type="project" value="UniProtKB-UniRule"/>
</dbReference>
<organism evidence="5 6">
    <name type="scientific">Filobacillus milosensis</name>
    <dbReference type="NCBI Taxonomy" id="94137"/>
    <lineage>
        <taxon>Bacteria</taxon>
        <taxon>Bacillati</taxon>
        <taxon>Bacillota</taxon>
        <taxon>Bacilli</taxon>
        <taxon>Bacillales</taxon>
        <taxon>Bacillaceae</taxon>
        <taxon>Filobacillus</taxon>
    </lineage>
</organism>
<name>A0A4Y8IXB2_9BACI</name>
<evidence type="ECO:0000259" key="4">
    <source>
        <dbReference type="PROSITE" id="PS50977"/>
    </source>
</evidence>
<dbReference type="PROSITE" id="PS50977">
    <property type="entry name" value="HTH_TETR_2"/>
    <property type="match status" value="1"/>
</dbReference>
<dbReference type="InterPro" id="IPR001647">
    <property type="entry name" value="HTH_TetR"/>
</dbReference>
<sequence length="197" mass="23837">MSEHSTKQRIMEAAAQLFYYNGFNGTSIRSITDKANTNVSMINYHFKNKQGLLEYMTVDYFENYIKLLEQLTASQDSLREKEEFFNVIEEIIHYKYNHFQFSCFIQRELSLDNMFIRELFSTYVAKEKYLLQKITTSISREWILNNIEKEVFYIQLKSLINAPFVYANDWQDHYHWDQSGQTFVKNYMKTFKKWFSV</sequence>
<keyword evidence="1" id="KW-0678">Repressor</keyword>
<dbReference type="NCBIfam" id="NF037937">
    <property type="entry name" value="septum_RefZ"/>
    <property type="match status" value="1"/>
</dbReference>
<evidence type="ECO:0000313" key="5">
    <source>
        <dbReference type="EMBL" id="TFB25055.1"/>
    </source>
</evidence>
<dbReference type="InterPro" id="IPR009057">
    <property type="entry name" value="Homeodomain-like_sf"/>
</dbReference>
<dbReference type="OrthoDB" id="9789566at2"/>
<dbReference type="InterPro" id="IPR050624">
    <property type="entry name" value="HTH-type_Tx_Regulator"/>
</dbReference>
<reference evidence="5 6" key="1">
    <citation type="submission" date="2019-03" db="EMBL/GenBank/DDBJ databases">
        <authorList>
            <person name="He R.-H."/>
        </authorList>
    </citation>
    <scope>NUCLEOTIDE SEQUENCE [LARGE SCALE GENOMIC DNA]</scope>
    <source>
        <strain evidence="6">SH 714</strain>
    </source>
</reference>
<gene>
    <name evidence="5" type="ORF">E3U55_01285</name>
</gene>
<evidence type="ECO:0000256" key="3">
    <source>
        <dbReference type="PROSITE-ProRule" id="PRU00335"/>
    </source>
</evidence>
<dbReference type="Gene3D" id="1.10.357.10">
    <property type="entry name" value="Tetracycline Repressor, domain 2"/>
    <property type="match status" value="1"/>
</dbReference>
<dbReference type="Proteomes" id="UP000297975">
    <property type="component" value="Unassembled WGS sequence"/>
</dbReference>